<dbReference type="PANTHER" id="PTHR24252:SF7">
    <property type="entry name" value="HYALIN"/>
    <property type="match status" value="1"/>
</dbReference>
<dbReference type="Pfam" id="PF00089">
    <property type="entry name" value="Trypsin"/>
    <property type="match status" value="1"/>
</dbReference>
<dbReference type="AlphaFoldDB" id="A0A814MQF3"/>
<evidence type="ECO:0000256" key="2">
    <source>
        <dbReference type="SAM" id="MobiDB-lite"/>
    </source>
</evidence>
<dbReference type="SUPFAM" id="SSF50494">
    <property type="entry name" value="Trypsin-like serine proteases"/>
    <property type="match status" value="1"/>
</dbReference>
<evidence type="ECO:0000313" key="4">
    <source>
        <dbReference type="EMBL" id="CAF1081449.1"/>
    </source>
</evidence>
<dbReference type="OrthoDB" id="10051896at2759"/>
<dbReference type="EMBL" id="CAJNOC010006596">
    <property type="protein sequence ID" value="CAF1081449.1"/>
    <property type="molecule type" value="Genomic_DNA"/>
</dbReference>
<dbReference type="InterPro" id="IPR043504">
    <property type="entry name" value="Peptidase_S1_PA_chymotrypsin"/>
</dbReference>
<dbReference type="InterPro" id="IPR001254">
    <property type="entry name" value="Trypsin_dom"/>
</dbReference>
<feature type="compositionally biased region" description="Low complexity" evidence="2">
    <location>
        <begin position="35"/>
        <end position="72"/>
    </location>
</feature>
<name>A0A814MQF3_9BILA</name>
<accession>A0A814MQF3</accession>
<dbReference type="Gene3D" id="2.40.10.10">
    <property type="entry name" value="Trypsin-like serine proteases"/>
    <property type="match status" value="1"/>
</dbReference>
<comment type="caution">
    <text evidence="4">The sequence shown here is derived from an EMBL/GenBank/DDBJ whole genome shotgun (WGS) entry which is preliminary data.</text>
</comment>
<evidence type="ECO:0000313" key="5">
    <source>
        <dbReference type="Proteomes" id="UP000663879"/>
    </source>
</evidence>
<dbReference type="GO" id="GO:0006508">
    <property type="term" value="P:proteolysis"/>
    <property type="evidence" value="ECO:0007669"/>
    <property type="project" value="InterPro"/>
</dbReference>
<protein>
    <recommendedName>
        <fullName evidence="3">Peptidase S1 domain-containing protein</fullName>
    </recommendedName>
</protein>
<organism evidence="4 5">
    <name type="scientific">Brachionus calyciflorus</name>
    <dbReference type="NCBI Taxonomy" id="104777"/>
    <lineage>
        <taxon>Eukaryota</taxon>
        <taxon>Metazoa</taxon>
        <taxon>Spiralia</taxon>
        <taxon>Gnathifera</taxon>
        <taxon>Rotifera</taxon>
        <taxon>Eurotatoria</taxon>
        <taxon>Monogononta</taxon>
        <taxon>Pseudotrocha</taxon>
        <taxon>Ploima</taxon>
        <taxon>Brachionidae</taxon>
        <taxon>Brachionus</taxon>
    </lineage>
</organism>
<proteinExistence type="predicted"/>
<dbReference type="InterPro" id="IPR009003">
    <property type="entry name" value="Peptidase_S1_PA"/>
</dbReference>
<keyword evidence="1" id="KW-1015">Disulfide bond</keyword>
<keyword evidence="5" id="KW-1185">Reference proteome</keyword>
<reference evidence="4" key="1">
    <citation type="submission" date="2021-02" db="EMBL/GenBank/DDBJ databases">
        <authorList>
            <person name="Nowell W R."/>
        </authorList>
    </citation>
    <scope>NUCLEOTIDE SEQUENCE</scope>
    <source>
        <strain evidence="4">Ploen Becks lab</strain>
    </source>
</reference>
<dbReference type="PROSITE" id="PS00134">
    <property type="entry name" value="TRYPSIN_HIS"/>
    <property type="match status" value="1"/>
</dbReference>
<feature type="domain" description="Peptidase S1" evidence="3">
    <location>
        <begin position="91"/>
        <end position="140"/>
    </location>
</feature>
<sequence>MEYLREKKNSKWRLINVILQESELSNTTLASTKTTLTSESTTFTPSTTRTTSTSSTRRTTSTSSTRRTTSSSQFKTFNCGEPSYQPFLKRIINGQQALDNSWPWMVQLFTNKFICGVSIIGPNRVITAAHCVKDFRAENIFLVYRTNNLQDLPNRNVTMQ</sequence>
<feature type="region of interest" description="Disordered" evidence="2">
    <location>
        <begin position="35"/>
        <end position="74"/>
    </location>
</feature>
<gene>
    <name evidence="4" type="ORF">OXX778_LOCUS20212</name>
</gene>
<evidence type="ECO:0000256" key="1">
    <source>
        <dbReference type="ARBA" id="ARBA00023157"/>
    </source>
</evidence>
<dbReference type="GO" id="GO:0004252">
    <property type="term" value="F:serine-type endopeptidase activity"/>
    <property type="evidence" value="ECO:0007669"/>
    <property type="project" value="InterPro"/>
</dbReference>
<dbReference type="InterPro" id="IPR018114">
    <property type="entry name" value="TRYPSIN_HIS"/>
</dbReference>
<dbReference type="Proteomes" id="UP000663879">
    <property type="component" value="Unassembled WGS sequence"/>
</dbReference>
<evidence type="ECO:0000259" key="3">
    <source>
        <dbReference type="Pfam" id="PF00089"/>
    </source>
</evidence>
<dbReference type="PANTHER" id="PTHR24252">
    <property type="entry name" value="ACROSIN-RELATED"/>
    <property type="match status" value="1"/>
</dbReference>